<evidence type="ECO:0000313" key="3">
    <source>
        <dbReference type="Proteomes" id="UP000266841"/>
    </source>
</evidence>
<sequence>GVGRRADPDPPPGREEGRAEVPQGIEGQGGLRLRGAEDVRRGQGRAAVRDEGEVPAGRPREVRGGHRGGDRAERRGRAGLLEVNT</sequence>
<comment type="caution">
    <text evidence="2">The sequence shown here is derived from an EMBL/GenBank/DDBJ whole genome shotgun (WGS) entry which is preliminary data.</text>
</comment>
<evidence type="ECO:0000256" key="1">
    <source>
        <dbReference type="SAM" id="MobiDB-lite"/>
    </source>
</evidence>
<feature type="non-terminal residue" evidence="2">
    <location>
        <position position="1"/>
    </location>
</feature>
<keyword evidence="3" id="KW-1185">Reference proteome</keyword>
<feature type="compositionally biased region" description="Basic and acidic residues" evidence="1">
    <location>
        <begin position="34"/>
        <end position="76"/>
    </location>
</feature>
<dbReference type="Proteomes" id="UP000266841">
    <property type="component" value="Unassembled WGS sequence"/>
</dbReference>
<evidence type="ECO:0000313" key="2">
    <source>
        <dbReference type="EMBL" id="EJK46667.1"/>
    </source>
</evidence>
<proteinExistence type="predicted"/>
<name>K0RJ13_THAOC</name>
<organism evidence="2 3">
    <name type="scientific">Thalassiosira oceanica</name>
    <name type="common">Marine diatom</name>
    <dbReference type="NCBI Taxonomy" id="159749"/>
    <lineage>
        <taxon>Eukaryota</taxon>
        <taxon>Sar</taxon>
        <taxon>Stramenopiles</taxon>
        <taxon>Ochrophyta</taxon>
        <taxon>Bacillariophyta</taxon>
        <taxon>Coscinodiscophyceae</taxon>
        <taxon>Thalassiosirophycidae</taxon>
        <taxon>Thalassiosirales</taxon>
        <taxon>Thalassiosiraceae</taxon>
        <taxon>Thalassiosira</taxon>
    </lineage>
</organism>
<feature type="region of interest" description="Disordered" evidence="1">
    <location>
        <begin position="1"/>
        <end position="85"/>
    </location>
</feature>
<accession>K0RJ13</accession>
<feature type="compositionally biased region" description="Basic and acidic residues" evidence="1">
    <location>
        <begin position="1"/>
        <end position="19"/>
    </location>
</feature>
<gene>
    <name evidence="2" type="ORF">THAOC_34656</name>
</gene>
<dbReference type="AlphaFoldDB" id="K0RJ13"/>
<reference evidence="2 3" key="1">
    <citation type="journal article" date="2012" name="Genome Biol.">
        <title>Genome and low-iron response of an oceanic diatom adapted to chronic iron limitation.</title>
        <authorList>
            <person name="Lommer M."/>
            <person name="Specht M."/>
            <person name="Roy A.S."/>
            <person name="Kraemer L."/>
            <person name="Andreson R."/>
            <person name="Gutowska M.A."/>
            <person name="Wolf J."/>
            <person name="Bergner S.V."/>
            <person name="Schilhabel M.B."/>
            <person name="Klostermeier U.C."/>
            <person name="Beiko R.G."/>
            <person name="Rosenstiel P."/>
            <person name="Hippler M."/>
            <person name="Laroche J."/>
        </authorList>
    </citation>
    <scope>NUCLEOTIDE SEQUENCE [LARGE SCALE GENOMIC DNA]</scope>
    <source>
        <strain evidence="2 3">CCMP1005</strain>
    </source>
</reference>
<protein>
    <submittedName>
        <fullName evidence="2">Uncharacterized protein</fullName>
    </submittedName>
</protein>
<dbReference type="EMBL" id="AGNL01047609">
    <property type="protein sequence ID" value="EJK46667.1"/>
    <property type="molecule type" value="Genomic_DNA"/>
</dbReference>